<dbReference type="GO" id="GO:0005634">
    <property type="term" value="C:nucleus"/>
    <property type="evidence" value="ECO:0007669"/>
    <property type="project" value="UniProtKB-SubCell"/>
</dbReference>
<dbReference type="PANTHER" id="PTHR47971:SF25">
    <property type="entry name" value="KINESIN-LIKE PROTEIN KIF2C"/>
    <property type="match status" value="1"/>
</dbReference>
<comment type="subcellular location">
    <subcellularLocation>
        <location evidence="3">Chromosome</location>
        <location evidence="3">Centromere</location>
        <location evidence="3">Kinetochore</location>
    </subcellularLocation>
    <subcellularLocation>
        <location evidence="2">Cytoplasm</location>
        <location evidence="2">Cytoskeleton</location>
    </subcellularLocation>
    <subcellularLocation>
        <location evidence="1">Nucleus</location>
    </subcellularLocation>
</comment>
<name>A0A444TZR1_ACIRT</name>
<accession>A0A444TZR1</accession>
<keyword evidence="13 22" id="KW-0175">Coiled coil</keyword>
<dbReference type="InterPro" id="IPR054473">
    <property type="entry name" value="KIF2A-like_N"/>
</dbReference>
<evidence type="ECO:0000256" key="11">
    <source>
        <dbReference type="ARBA" id="ARBA00022838"/>
    </source>
</evidence>
<keyword evidence="25" id="KW-1185">Reference proteome</keyword>
<comment type="similarity">
    <text evidence="19">Belongs to the TRAFAC class myosin-kinesin ATPase superfamily. Kinesin family. KIN-13 subfamily.</text>
</comment>
<dbReference type="InterPro" id="IPR036961">
    <property type="entry name" value="Kinesin_motor_dom_sf"/>
</dbReference>
<evidence type="ECO:0000256" key="16">
    <source>
        <dbReference type="ARBA" id="ARBA00023242"/>
    </source>
</evidence>
<dbReference type="InterPro" id="IPR027417">
    <property type="entry name" value="P-loop_NTPase"/>
</dbReference>
<keyword evidence="14 20" id="KW-0505">Motor protein</keyword>
<keyword evidence="16" id="KW-0539">Nucleus</keyword>
<feature type="domain" description="Kinesin motor" evidence="23">
    <location>
        <begin position="322"/>
        <end position="653"/>
    </location>
</feature>
<dbReference type="InterPro" id="IPR019821">
    <property type="entry name" value="Kinesin_motor_CS"/>
</dbReference>
<sequence length="718" mass="81253">MCMPLIRCLTEERSISAVKDIVDSAAVWHTNVPVEIKAETCLCITKEEYKMKGMFCEYTASDDTHIMFINNIHNNNTDVITRTYINITFVCRYPANYMVKQTNGNNMINVDISVRVQPRHIEWGKGSGIDPVGRVHSANVTGVNHQKGIVMVEWVENAATKGKEVDFGELIRLNTDLFEFMNSVKVLPLKEHVDIQKNNSRQTISRIPAPPAFSRSYSLRRSVQTKPTALQQVHVTEEESLPPALAKVSFPSGSARRKSTVVQQMEKMKSKRETNKAKNTEMRAKRAKECDVKWEFQKMIEDFRDSLEYTPLSFSDPSEDHRICVCVRKRPLNKKEITKKEIDVITIPEKGLLLVHEPKQKVDLTKYLDNQTFRFDYSFDDSATNEMVYRFTARPLVQKIFEGSMATCFAYGQTGSGKTHTMGGDFCGKSQNSSKGIYAFAARDVFMFLSQPTYSILGLEPYVSFFEIYNGKVFDLLNKKAKLRVLEDSKQQVQVVGLQERQVASADDVIKVIDIGSACRTSGQTFANSSSSRSHAILQIVLRRRGKLHGKFSLVDLAGNERGADVCSSDRQTLVEGAEINRSLLALKECIRALGHNQTHTPFRMSKLTQVLRDSFIGENSRTCMDTVLSNQMTSFYDAMSCVSELEEKVVEEFHEMIQRGMQVLKMVEQPSFDLQSVVTRVKEVLMEAGALQENVKSLESAMVAEEKASSHLKNRCR</sequence>
<evidence type="ECO:0000259" key="23">
    <source>
        <dbReference type="PROSITE" id="PS50067"/>
    </source>
</evidence>
<keyword evidence="15" id="KW-0206">Cytoskeleton</keyword>
<dbReference type="AlphaFoldDB" id="A0A444TZR1"/>
<evidence type="ECO:0000256" key="9">
    <source>
        <dbReference type="ARBA" id="ARBA00022776"/>
    </source>
</evidence>
<keyword evidence="17" id="KW-0131">Cell cycle</keyword>
<dbReference type="Gene3D" id="3.40.850.10">
    <property type="entry name" value="Kinesin motor domain"/>
    <property type="match status" value="1"/>
</dbReference>
<dbReference type="CDD" id="cd01367">
    <property type="entry name" value="KISc_KIF2_like"/>
    <property type="match status" value="1"/>
</dbReference>
<feature type="coiled-coil region" evidence="22">
    <location>
        <begin position="682"/>
        <end position="709"/>
    </location>
</feature>
<dbReference type="GO" id="GO:0000776">
    <property type="term" value="C:kinetochore"/>
    <property type="evidence" value="ECO:0007669"/>
    <property type="project" value="UniProtKB-KW"/>
</dbReference>
<keyword evidence="7 21" id="KW-0493">Microtubule</keyword>
<dbReference type="FunFam" id="3.40.850.10:FF:000012">
    <property type="entry name" value="Kinesin-like protein"/>
    <property type="match status" value="1"/>
</dbReference>
<evidence type="ECO:0000256" key="22">
    <source>
        <dbReference type="SAM" id="Coils"/>
    </source>
</evidence>
<evidence type="ECO:0000256" key="2">
    <source>
        <dbReference type="ARBA" id="ARBA00004245"/>
    </source>
</evidence>
<evidence type="ECO:0000256" key="12">
    <source>
        <dbReference type="ARBA" id="ARBA00022840"/>
    </source>
</evidence>
<dbReference type="GO" id="GO:0051301">
    <property type="term" value="P:cell division"/>
    <property type="evidence" value="ECO:0007669"/>
    <property type="project" value="UniProtKB-KW"/>
</dbReference>
<dbReference type="SMART" id="SM00129">
    <property type="entry name" value="KISc"/>
    <property type="match status" value="1"/>
</dbReference>
<protein>
    <recommendedName>
        <fullName evidence="21">Kinesin-like protein</fullName>
    </recommendedName>
</protein>
<evidence type="ECO:0000256" key="18">
    <source>
        <dbReference type="ARBA" id="ARBA00023328"/>
    </source>
</evidence>
<keyword evidence="4" id="KW-0158">Chromosome</keyword>
<evidence type="ECO:0000256" key="14">
    <source>
        <dbReference type="ARBA" id="ARBA00023175"/>
    </source>
</evidence>
<evidence type="ECO:0000256" key="19">
    <source>
        <dbReference type="ARBA" id="ARBA00061030"/>
    </source>
</evidence>
<keyword evidence="9" id="KW-0498">Mitosis</keyword>
<comment type="caution">
    <text evidence="24">The sequence shown here is derived from an EMBL/GenBank/DDBJ whole genome shotgun (WGS) entry which is preliminary data.</text>
</comment>
<feature type="binding site" evidence="20">
    <location>
        <begin position="412"/>
        <end position="419"/>
    </location>
    <ligand>
        <name>ATP</name>
        <dbReference type="ChEBI" id="CHEBI:30616"/>
    </ligand>
</feature>
<proteinExistence type="inferred from homology"/>
<dbReference type="Proteomes" id="UP000289886">
    <property type="component" value="Unassembled WGS sequence"/>
</dbReference>
<dbReference type="Pfam" id="PF00225">
    <property type="entry name" value="Kinesin"/>
    <property type="match status" value="1"/>
</dbReference>
<dbReference type="InterPro" id="IPR027640">
    <property type="entry name" value="Kinesin-like_fam"/>
</dbReference>
<evidence type="ECO:0000256" key="4">
    <source>
        <dbReference type="ARBA" id="ARBA00022454"/>
    </source>
</evidence>
<dbReference type="SUPFAM" id="SSF52540">
    <property type="entry name" value="P-loop containing nucleoside triphosphate hydrolases"/>
    <property type="match status" value="1"/>
</dbReference>
<evidence type="ECO:0000256" key="7">
    <source>
        <dbReference type="ARBA" id="ARBA00022701"/>
    </source>
</evidence>
<evidence type="ECO:0000256" key="20">
    <source>
        <dbReference type="PROSITE-ProRule" id="PRU00283"/>
    </source>
</evidence>
<gene>
    <name evidence="24" type="ORF">EOD39_9868</name>
</gene>
<evidence type="ECO:0000313" key="25">
    <source>
        <dbReference type="Proteomes" id="UP000289886"/>
    </source>
</evidence>
<dbReference type="GO" id="GO:0005524">
    <property type="term" value="F:ATP binding"/>
    <property type="evidence" value="ECO:0007669"/>
    <property type="project" value="UniProtKB-UniRule"/>
</dbReference>
<dbReference type="EMBL" id="SCEB01215664">
    <property type="protein sequence ID" value="RXM28369.1"/>
    <property type="molecule type" value="Genomic_DNA"/>
</dbReference>
<keyword evidence="18" id="KW-0137">Centromere</keyword>
<dbReference type="GO" id="GO:0008017">
    <property type="term" value="F:microtubule binding"/>
    <property type="evidence" value="ECO:0007669"/>
    <property type="project" value="InterPro"/>
</dbReference>
<dbReference type="PRINTS" id="PR00380">
    <property type="entry name" value="KINESINHEAVY"/>
</dbReference>
<evidence type="ECO:0000256" key="1">
    <source>
        <dbReference type="ARBA" id="ARBA00004123"/>
    </source>
</evidence>
<dbReference type="GO" id="GO:0007059">
    <property type="term" value="P:chromosome segregation"/>
    <property type="evidence" value="ECO:0007669"/>
    <property type="project" value="UniProtKB-KW"/>
</dbReference>
<dbReference type="GO" id="GO:0007019">
    <property type="term" value="P:microtubule depolymerization"/>
    <property type="evidence" value="ECO:0007669"/>
    <property type="project" value="TreeGrafter"/>
</dbReference>
<evidence type="ECO:0000256" key="6">
    <source>
        <dbReference type="ARBA" id="ARBA00022618"/>
    </source>
</evidence>
<dbReference type="GO" id="GO:0007018">
    <property type="term" value="P:microtubule-based movement"/>
    <property type="evidence" value="ECO:0007669"/>
    <property type="project" value="InterPro"/>
</dbReference>
<keyword evidence="5" id="KW-0963">Cytoplasm</keyword>
<keyword evidence="10" id="KW-0159">Chromosome partition</keyword>
<evidence type="ECO:0000313" key="24">
    <source>
        <dbReference type="EMBL" id="RXM28369.1"/>
    </source>
</evidence>
<dbReference type="PROSITE" id="PS50067">
    <property type="entry name" value="KINESIN_MOTOR_2"/>
    <property type="match status" value="1"/>
</dbReference>
<dbReference type="Pfam" id="PF22923">
    <property type="entry name" value="KIF2A-like_1st"/>
    <property type="match status" value="1"/>
</dbReference>
<organism evidence="24 25">
    <name type="scientific">Acipenser ruthenus</name>
    <name type="common">Sterlet sturgeon</name>
    <dbReference type="NCBI Taxonomy" id="7906"/>
    <lineage>
        <taxon>Eukaryota</taxon>
        <taxon>Metazoa</taxon>
        <taxon>Chordata</taxon>
        <taxon>Craniata</taxon>
        <taxon>Vertebrata</taxon>
        <taxon>Euteleostomi</taxon>
        <taxon>Actinopterygii</taxon>
        <taxon>Chondrostei</taxon>
        <taxon>Acipenseriformes</taxon>
        <taxon>Acipenseridae</taxon>
        <taxon>Acipenser</taxon>
    </lineage>
</organism>
<dbReference type="GO" id="GO:0005874">
    <property type="term" value="C:microtubule"/>
    <property type="evidence" value="ECO:0007669"/>
    <property type="project" value="UniProtKB-KW"/>
</dbReference>
<keyword evidence="6" id="KW-0132">Cell division</keyword>
<evidence type="ECO:0000256" key="10">
    <source>
        <dbReference type="ARBA" id="ARBA00022829"/>
    </source>
</evidence>
<evidence type="ECO:0000256" key="5">
    <source>
        <dbReference type="ARBA" id="ARBA00022490"/>
    </source>
</evidence>
<dbReference type="GO" id="GO:0003777">
    <property type="term" value="F:microtubule motor activity"/>
    <property type="evidence" value="ECO:0007669"/>
    <property type="project" value="InterPro"/>
</dbReference>
<keyword evidence="11" id="KW-0995">Kinetochore</keyword>
<evidence type="ECO:0000256" key="17">
    <source>
        <dbReference type="ARBA" id="ARBA00023306"/>
    </source>
</evidence>
<keyword evidence="8 20" id="KW-0547">Nucleotide-binding</keyword>
<evidence type="ECO:0000256" key="3">
    <source>
        <dbReference type="ARBA" id="ARBA00004629"/>
    </source>
</evidence>
<dbReference type="PANTHER" id="PTHR47971">
    <property type="entry name" value="KINESIN-RELATED PROTEIN 6"/>
    <property type="match status" value="1"/>
</dbReference>
<evidence type="ECO:0000256" key="8">
    <source>
        <dbReference type="ARBA" id="ARBA00022741"/>
    </source>
</evidence>
<evidence type="ECO:0000256" key="15">
    <source>
        <dbReference type="ARBA" id="ARBA00023212"/>
    </source>
</evidence>
<dbReference type="InterPro" id="IPR001752">
    <property type="entry name" value="Kinesin_motor_dom"/>
</dbReference>
<keyword evidence="12 20" id="KW-0067">ATP-binding</keyword>
<evidence type="ECO:0000256" key="13">
    <source>
        <dbReference type="ARBA" id="ARBA00023054"/>
    </source>
</evidence>
<evidence type="ECO:0000256" key="21">
    <source>
        <dbReference type="RuleBase" id="RU000394"/>
    </source>
</evidence>
<dbReference type="PROSITE" id="PS00411">
    <property type="entry name" value="KINESIN_MOTOR_1"/>
    <property type="match status" value="1"/>
</dbReference>
<reference evidence="24 25" key="1">
    <citation type="submission" date="2019-01" db="EMBL/GenBank/DDBJ databases">
        <title>Draft Genome and Complete Hox-Cluster Characterization of the Sterlet Sturgeon (Acipenser ruthenus).</title>
        <authorList>
            <person name="Wei Q."/>
        </authorList>
    </citation>
    <scope>NUCLEOTIDE SEQUENCE [LARGE SCALE GENOMIC DNA]</scope>
    <source>
        <strain evidence="24">WHYD16114868_AA</strain>
        <tissue evidence="24">Blood</tissue>
    </source>
</reference>